<dbReference type="RefSeq" id="WP_343937545.1">
    <property type="nucleotide sequence ID" value="NZ_BAAAHP010000003.1"/>
</dbReference>
<dbReference type="Gene3D" id="1.10.10.10">
    <property type="entry name" value="Winged helix-like DNA-binding domain superfamily/Winged helix DNA-binding domain"/>
    <property type="match status" value="1"/>
</dbReference>
<keyword evidence="7" id="KW-1185">Reference proteome</keyword>
<sequence>MTAPPGTPSRPSGRERGGQVDIRQIQYFTTIVREGSFSRAARKLYVGQPALSKQIQALERELGVELLVRLPGGVRPTAAGARLDEMAQTLLSYVDDITSAVREAAASLAGTVRVGLSPSLVPALARHLEGRFADEHPQARIEIVEALPMFLAEWVEEGRLDLGVFTHQPGHANAHLSFAVVGSDEMLLVARPGTLADVGDHVTPGDLHPIRLVLTPGFRDLVRARVGLGEVCDDIRSRTDSIHMVRDLVVRGEYHSVLPYVFVRDDLEAAVLDAVPFAPALERQLVAVTRAGRQPSPAVRAVTEMVRVRLGELAALRDAARSAS</sequence>
<gene>
    <name evidence="6" type="ORF">GCM10009559_00650</name>
</gene>
<evidence type="ECO:0000256" key="2">
    <source>
        <dbReference type="ARBA" id="ARBA00023015"/>
    </source>
</evidence>
<proteinExistence type="inferred from homology"/>
<keyword evidence="3" id="KW-0238">DNA-binding</keyword>
<dbReference type="Gene3D" id="3.40.190.10">
    <property type="entry name" value="Periplasmic binding protein-like II"/>
    <property type="match status" value="2"/>
</dbReference>
<organism evidence="6 7">
    <name type="scientific">Pseudonocardia zijingensis</name>
    <dbReference type="NCBI Taxonomy" id="153376"/>
    <lineage>
        <taxon>Bacteria</taxon>
        <taxon>Bacillati</taxon>
        <taxon>Actinomycetota</taxon>
        <taxon>Actinomycetes</taxon>
        <taxon>Pseudonocardiales</taxon>
        <taxon>Pseudonocardiaceae</taxon>
        <taxon>Pseudonocardia</taxon>
    </lineage>
</organism>
<keyword evidence="4" id="KW-0804">Transcription</keyword>
<dbReference type="SUPFAM" id="SSF53850">
    <property type="entry name" value="Periplasmic binding protein-like II"/>
    <property type="match status" value="1"/>
</dbReference>
<dbReference type="Pfam" id="PF00126">
    <property type="entry name" value="HTH_1"/>
    <property type="match status" value="1"/>
</dbReference>
<dbReference type="SUPFAM" id="SSF46785">
    <property type="entry name" value="Winged helix' DNA-binding domain"/>
    <property type="match status" value="1"/>
</dbReference>
<evidence type="ECO:0000313" key="6">
    <source>
        <dbReference type="EMBL" id="GAA0918925.1"/>
    </source>
</evidence>
<evidence type="ECO:0000313" key="7">
    <source>
        <dbReference type="Proteomes" id="UP001499967"/>
    </source>
</evidence>
<dbReference type="Proteomes" id="UP001499967">
    <property type="component" value="Unassembled WGS sequence"/>
</dbReference>
<dbReference type="PANTHER" id="PTHR30126">
    <property type="entry name" value="HTH-TYPE TRANSCRIPTIONAL REGULATOR"/>
    <property type="match status" value="1"/>
</dbReference>
<reference evidence="7" key="1">
    <citation type="journal article" date="2019" name="Int. J. Syst. Evol. Microbiol.">
        <title>The Global Catalogue of Microorganisms (GCM) 10K type strain sequencing project: providing services to taxonomists for standard genome sequencing and annotation.</title>
        <authorList>
            <consortium name="The Broad Institute Genomics Platform"/>
            <consortium name="The Broad Institute Genome Sequencing Center for Infectious Disease"/>
            <person name="Wu L."/>
            <person name="Ma J."/>
        </authorList>
    </citation>
    <scope>NUCLEOTIDE SEQUENCE [LARGE SCALE GENOMIC DNA]</scope>
    <source>
        <strain evidence="7">JCM 11117</strain>
    </source>
</reference>
<comment type="caution">
    <text evidence="6">The sequence shown here is derived from an EMBL/GenBank/DDBJ whole genome shotgun (WGS) entry which is preliminary data.</text>
</comment>
<dbReference type="Pfam" id="PF03466">
    <property type="entry name" value="LysR_substrate"/>
    <property type="match status" value="1"/>
</dbReference>
<dbReference type="PROSITE" id="PS50931">
    <property type="entry name" value="HTH_LYSR"/>
    <property type="match status" value="1"/>
</dbReference>
<dbReference type="PRINTS" id="PR00039">
    <property type="entry name" value="HTHLYSR"/>
</dbReference>
<evidence type="ECO:0000259" key="5">
    <source>
        <dbReference type="PROSITE" id="PS50931"/>
    </source>
</evidence>
<evidence type="ECO:0000256" key="1">
    <source>
        <dbReference type="ARBA" id="ARBA00009437"/>
    </source>
</evidence>
<comment type="similarity">
    <text evidence="1">Belongs to the LysR transcriptional regulatory family.</text>
</comment>
<name>A0ABP3ZF48_9PSEU</name>
<dbReference type="PANTHER" id="PTHR30126:SF98">
    <property type="entry name" value="HTH-TYPE TRANSCRIPTIONAL ACTIVATOR BAUR"/>
    <property type="match status" value="1"/>
</dbReference>
<dbReference type="InterPro" id="IPR036390">
    <property type="entry name" value="WH_DNA-bd_sf"/>
</dbReference>
<evidence type="ECO:0000256" key="3">
    <source>
        <dbReference type="ARBA" id="ARBA00023125"/>
    </source>
</evidence>
<dbReference type="InterPro" id="IPR000847">
    <property type="entry name" value="LysR_HTH_N"/>
</dbReference>
<keyword evidence="2" id="KW-0805">Transcription regulation</keyword>
<evidence type="ECO:0000256" key="4">
    <source>
        <dbReference type="ARBA" id="ARBA00023163"/>
    </source>
</evidence>
<protein>
    <submittedName>
        <fullName evidence="6">LysR substrate-binding domain-containing protein</fullName>
    </submittedName>
</protein>
<dbReference type="EMBL" id="BAAAHP010000003">
    <property type="protein sequence ID" value="GAA0918925.1"/>
    <property type="molecule type" value="Genomic_DNA"/>
</dbReference>
<feature type="domain" description="HTH lysR-type" evidence="5">
    <location>
        <begin position="20"/>
        <end position="77"/>
    </location>
</feature>
<dbReference type="InterPro" id="IPR036388">
    <property type="entry name" value="WH-like_DNA-bd_sf"/>
</dbReference>
<accession>A0ABP3ZF48</accession>
<dbReference type="InterPro" id="IPR005119">
    <property type="entry name" value="LysR_subst-bd"/>
</dbReference>